<dbReference type="Proteomes" id="UP000499080">
    <property type="component" value="Unassembled WGS sequence"/>
</dbReference>
<name>A0A4Y2SPV6_ARAVE</name>
<protein>
    <submittedName>
        <fullName evidence="1">Uncharacterized protein</fullName>
    </submittedName>
</protein>
<reference evidence="1 2" key="1">
    <citation type="journal article" date="2019" name="Sci. Rep.">
        <title>Orb-weaving spider Araneus ventricosus genome elucidates the spidroin gene catalogue.</title>
        <authorList>
            <person name="Kono N."/>
            <person name="Nakamura H."/>
            <person name="Ohtoshi R."/>
            <person name="Moran D.A.P."/>
            <person name="Shinohara A."/>
            <person name="Yoshida Y."/>
            <person name="Fujiwara M."/>
            <person name="Mori M."/>
            <person name="Tomita M."/>
            <person name="Arakawa K."/>
        </authorList>
    </citation>
    <scope>NUCLEOTIDE SEQUENCE [LARGE SCALE GENOMIC DNA]</scope>
</reference>
<proteinExistence type="predicted"/>
<keyword evidence="2" id="KW-1185">Reference proteome</keyword>
<comment type="caution">
    <text evidence="1">The sequence shown here is derived from an EMBL/GenBank/DDBJ whole genome shotgun (WGS) entry which is preliminary data.</text>
</comment>
<dbReference type="EMBL" id="BGPR01022800">
    <property type="protein sequence ID" value="GBN89470.1"/>
    <property type="molecule type" value="Genomic_DNA"/>
</dbReference>
<evidence type="ECO:0000313" key="1">
    <source>
        <dbReference type="EMBL" id="GBN89470.1"/>
    </source>
</evidence>
<sequence>MSYESLYHQGTPVPHHTPFSREIEKILLHCTFSMGKNLQTVSQPQQLDGFDYLYFIWNLLTSRYVTNCLLPLTIFQFRGISQNKALAESLILYNRQFANSLRQVARIATQAINITGEHLILNIEIRGRVNKFPEWSPTFMQVFVGGEIFFFGGCQH</sequence>
<organism evidence="1 2">
    <name type="scientific">Araneus ventricosus</name>
    <name type="common">Orbweaver spider</name>
    <name type="synonym">Epeira ventricosa</name>
    <dbReference type="NCBI Taxonomy" id="182803"/>
    <lineage>
        <taxon>Eukaryota</taxon>
        <taxon>Metazoa</taxon>
        <taxon>Ecdysozoa</taxon>
        <taxon>Arthropoda</taxon>
        <taxon>Chelicerata</taxon>
        <taxon>Arachnida</taxon>
        <taxon>Araneae</taxon>
        <taxon>Araneomorphae</taxon>
        <taxon>Entelegynae</taxon>
        <taxon>Araneoidea</taxon>
        <taxon>Araneidae</taxon>
        <taxon>Araneus</taxon>
    </lineage>
</organism>
<gene>
    <name evidence="1" type="ORF">AVEN_14451_1</name>
</gene>
<dbReference type="AlphaFoldDB" id="A0A4Y2SPV6"/>
<evidence type="ECO:0000313" key="2">
    <source>
        <dbReference type="Proteomes" id="UP000499080"/>
    </source>
</evidence>
<accession>A0A4Y2SPV6</accession>